<dbReference type="NCBIfam" id="TIGR01198">
    <property type="entry name" value="pgl"/>
    <property type="match status" value="1"/>
</dbReference>
<dbReference type="InterPro" id="IPR006148">
    <property type="entry name" value="Glc/Gal-6P_isomerase"/>
</dbReference>
<keyword evidence="4" id="KW-1185">Reference proteome</keyword>
<comment type="pathway">
    <text evidence="2">Carbohydrate degradation; pentose phosphate pathway; D-ribulose 5-phosphate from D-glucose 6-phosphate (oxidative stage): step 2/3.</text>
</comment>
<accession>A0ABM1M7K3</accession>
<dbReference type="Proteomes" id="UP000695000">
    <property type="component" value="Unplaced"/>
</dbReference>
<comment type="catalytic activity">
    <reaction evidence="2">
        <text>6-phospho-D-glucono-1,5-lactone + H2O = 6-phospho-D-gluconate + H(+)</text>
        <dbReference type="Rhea" id="RHEA:12556"/>
        <dbReference type="ChEBI" id="CHEBI:15377"/>
        <dbReference type="ChEBI" id="CHEBI:15378"/>
        <dbReference type="ChEBI" id="CHEBI:57955"/>
        <dbReference type="ChEBI" id="CHEBI:58759"/>
        <dbReference type="EC" id="3.1.1.31"/>
    </reaction>
</comment>
<evidence type="ECO:0000256" key="1">
    <source>
        <dbReference type="ARBA" id="ARBA00010662"/>
    </source>
</evidence>
<evidence type="ECO:0000259" key="3">
    <source>
        <dbReference type="Pfam" id="PF01182"/>
    </source>
</evidence>
<dbReference type="PANTHER" id="PTHR11054">
    <property type="entry name" value="6-PHOSPHOGLUCONOLACTONASE"/>
    <property type="match status" value="1"/>
</dbReference>
<dbReference type="SUPFAM" id="SSF100950">
    <property type="entry name" value="NagB/RpiA/CoA transferase-like"/>
    <property type="match status" value="1"/>
</dbReference>
<dbReference type="EC" id="3.1.1.31" evidence="2"/>
<dbReference type="InterPro" id="IPR005900">
    <property type="entry name" value="6-phosphogluconolactonase_DevB"/>
</dbReference>
<evidence type="ECO:0000313" key="5">
    <source>
        <dbReference type="RefSeq" id="XP_017770553.1"/>
    </source>
</evidence>
<feature type="domain" description="Glucosamine/galactosamine-6-phosphate isomerase" evidence="3">
    <location>
        <begin position="7"/>
        <end position="223"/>
    </location>
</feature>
<dbReference type="Gene3D" id="3.40.50.1360">
    <property type="match status" value="1"/>
</dbReference>
<proteinExistence type="inferred from homology"/>
<dbReference type="GeneID" id="108558227"/>
<protein>
    <recommendedName>
        <fullName evidence="2">6-phosphogluconolactonase</fullName>
        <shortName evidence="2">6PGL</shortName>
        <ecNumber evidence="2">3.1.1.31</ecNumber>
    </recommendedName>
</protein>
<organism evidence="4 5">
    <name type="scientific">Nicrophorus vespilloides</name>
    <name type="common">Boreal carrion beetle</name>
    <dbReference type="NCBI Taxonomy" id="110193"/>
    <lineage>
        <taxon>Eukaryota</taxon>
        <taxon>Metazoa</taxon>
        <taxon>Ecdysozoa</taxon>
        <taxon>Arthropoda</taxon>
        <taxon>Hexapoda</taxon>
        <taxon>Insecta</taxon>
        <taxon>Pterygota</taxon>
        <taxon>Neoptera</taxon>
        <taxon>Endopterygota</taxon>
        <taxon>Coleoptera</taxon>
        <taxon>Polyphaga</taxon>
        <taxon>Staphyliniformia</taxon>
        <taxon>Silphidae</taxon>
        <taxon>Nicrophorinae</taxon>
        <taxon>Nicrophorus</taxon>
    </lineage>
</organism>
<dbReference type="InterPro" id="IPR039104">
    <property type="entry name" value="6PGL"/>
</dbReference>
<comment type="similarity">
    <text evidence="1 2">Belongs to the glucosamine/galactosamine-6-phosphate isomerase family. 6-phosphogluconolactonase subfamily.</text>
</comment>
<dbReference type="InterPro" id="IPR037171">
    <property type="entry name" value="NagB/RpiA_transferase-like"/>
</dbReference>
<name>A0ABM1M7K3_NICVS</name>
<dbReference type="PANTHER" id="PTHR11054:SF0">
    <property type="entry name" value="6-PHOSPHOGLUCONOLACTONASE"/>
    <property type="match status" value="1"/>
</dbReference>
<keyword evidence="2" id="KW-0378">Hydrolase</keyword>
<evidence type="ECO:0000313" key="4">
    <source>
        <dbReference type="Proteomes" id="UP000695000"/>
    </source>
</evidence>
<reference evidence="5" key="1">
    <citation type="submission" date="2025-08" db="UniProtKB">
        <authorList>
            <consortium name="RefSeq"/>
        </authorList>
    </citation>
    <scope>IDENTIFICATION</scope>
    <source>
        <tissue evidence="5">Whole Larva</tissue>
    </source>
</reference>
<dbReference type="CDD" id="cd01400">
    <property type="entry name" value="6PGL"/>
    <property type="match status" value="1"/>
</dbReference>
<gene>
    <name evidence="5" type="primary">LOC108558227</name>
</gene>
<dbReference type="Pfam" id="PF01182">
    <property type="entry name" value="Glucosamine_iso"/>
    <property type="match status" value="1"/>
</dbReference>
<dbReference type="RefSeq" id="XP_017770553.1">
    <property type="nucleotide sequence ID" value="XM_017915064.1"/>
</dbReference>
<comment type="function">
    <text evidence="2">Hydrolysis of 6-phosphogluconolactone to 6-phosphogluconate.</text>
</comment>
<evidence type="ECO:0000256" key="2">
    <source>
        <dbReference type="RuleBase" id="RU365095"/>
    </source>
</evidence>
<sequence>MIIKTKNESELIDELAKLINDKSEEAITKNGSFKVGVSGGSLVKFLSVALQNVKSDLSKWIVFFCDERMVPSDSEDSTFGAYKKELKGKVNLNDDQFVQIMQGVTVEAAAEDYAKKLMKHFGEVSLPKFDMLMLGMGPDGHTCSLFPGHKLLEETEAWVAPIGDSPKPPPERITLTFPVINNAGCVVFAMAGASKAEMLRRILVEKEDLPATRVELSEGEVVWIVDTEAGKYLPPDHFTK</sequence>